<comment type="caution">
    <text evidence="6">Lacks conserved residue(s) required for the propagation of feature annotation.</text>
</comment>
<organism evidence="9 10">
    <name type="scientific">Clostridium oryzae</name>
    <dbReference type="NCBI Taxonomy" id="1450648"/>
    <lineage>
        <taxon>Bacteria</taxon>
        <taxon>Bacillati</taxon>
        <taxon>Bacillota</taxon>
        <taxon>Clostridia</taxon>
        <taxon>Eubacteriales</taxon>
        <taxon>Clostridiaceae</taxon>
        <taxon>Clostridium</taxon>
    </lineage>
</organism>
<gene>
    <name evidence="9" type="primary">vraR_2</name>
    <name evidence="9" type="ORF">CLORY_15750</name>
</gene>
<comment type="caution">
    <text evidence="9">The sequence shown here is derived from an EMBL/GenBank/DDBJ whole genome shotgun (WGS) entry which is preliminary data.</text>
</comment>
<evidence type="ECO:0000256" key="4">
    <source>
        <dbReference type="ARBA" id="ARBA00023163"/>
    </source>
</evidence>
<dbReference type="CDD" id="cd06170">
    <property type="entry name" value="LuxR_C_like"/>
    <property type="match status" value="1"/>
</dbReference>
<dbReference type="PROSITE" id="PS50043">
    <property type="entry name" value="HTH_LUXR_2"/>
    <property type="match status" value="1"/>
</dbReference>
<reference evidence="9 10" key="1">
    <citation type="submission" date="2017-03" db="EMBL/GenBank/DDBJ databases">
        <title>Genome sequence of Clostridium oryzae DSM 28571.</title>
        <authorList>
            <person name="Poehlein A."/>
            <person name="Daniel R."/>
        </authorList>
    </citation>
    <scope>NUCLEOTIDE SEQUENCE [LARGE SCALE GENOMIC DNA]</scope>
    <source>
        <strain evidence="9 10">DSM 28571</strain>
    </source>
</reference>
<dbReference type="AlphaFoldDB" id="A0A1V4ISA7"/>
<dbReference type="PANTHER" id="PTHR43214">
    <property type="entry name" value="TWO-COMPONENT RESPONSE REGULATOR"/>
    <property type="match status" value="1"/>
</dbReference>
<dbReference type="InterPro" id="IPR039420">
    <property type="entry name" value="WalR-like"/>
</dbReference>
<dbReference type="PROSITE" id="PS50110">
    <property type="entry name" value="RESPONSE_REGULATORY"/>
    <property type="match status" value="1"/>
</dbReference>
<evidence type="ECO:0000256" key="2">
    <source>
        <dbReference type="ARBA" id="ARBA00023015"/>
    </source>
</evidence>
<protein>
    <recommendedName>
        <fullName evidence="1">Stage 0 sporulation protein A homolog</fullName>
    </recommendedName>
</protein>
<evidence type="ECO:0000256" key="6">
    <source>
        <dbReference type="PROSITE-ProRule" id="PRU00169"/>
    </source>
</evidence>
<comment type="function">
    <text evidence="5">May play the central regulatory role in sporulation. It may be an element of the effector pathway responsible for the activation of sporulation genes in response to nutritional stress. Spo0A may act in concert with spo0H (a sigma factor) to control the expression of some genes that are critical to the sporulation process.</text>
</comment>
<evidence type="ECO:0000256" key="1">
    <source>
        <dbReference type="ARBA" id="ARBA00018672"/>
    </source>
</evidence>
<dbReference type="InterPro" id="IPR011006">
    <property type="entry name" value="CheY-like_superfamily"/>
</dbReference>
<evidence type="ECO:0000313" key="9">
    <source>
        <dbReference type="EMBL" id="OPJ62695.1"/>
    </source>
</evidence>
<dbReference type="Gene3D" id="3.40.50.2300">
    <property type="match status" value="1"/>
</dbReference>
<evidence type="ECO:0000259" key="8">
    <source>
        <dbReference type="PROSITE" id="PS50110"/>
    </source>
</evidence>
<name>A0A1V4ISA7_9CLOT</name>
<dbReference type="STRING" id="1450648.CLORY_15750"/>
<dbReference type="SUPFAM" id="SSF52172">
    <property type="entry name" value="CheY-like"/>
    <property type="match status" value="1"/>
</dbReference>
<dbReference type="SUPFAM" id="SSF46894">
    <property type="entry name" value="C-terminal effector domain of the bipartite response regulators"/>
    <property type="match status" value="1"/>
</dbReference>
<keyword evidence="2" id="KW-0805">Transcription regulation</keyword>
<sequence length="207" mass="23804">MRTIIISNCDVIREGIIALISKYEYILSIDFVCQTIREAIPFIKDGDIHIVIMTIDSTEELELIEEAKKAAVNTKFMVLDFGGDSELFVNSLKYGVHGYILGKSNESEIMYGIKQVVKGKKYYDSYFVDYLIDSKRNTLDKIGLLTVREKEILVEIAKGLNNHEISEKFCITEYTVKKHINHIYEKLKINDRTEAALYANKYGIIKK</sequence>
<evidence type="ECO:0000313" key="10">
    <source>
        <dbReference type="Proteomes" id="UP000190080"/>
    </source>
</evidence>
<evidence type="ECO:0000259" key="7">
    <source>
        <dbReference type="PROSITE" id="PS50043"/>
    </source>
</evidence>
<dbReference type="OrthoDB" id="9779069at2"/>
<evidence type="ECO:0000256" key="3">
    <source>
        <dbReference type="ARBA" id="ARBA00023125"/>
    </source>
</evidence>
<feature type="domain" description="Response regulatory" evidence="8">
    <location>
        <begin position="2"/>
        <end position="117"/>
    </location>
</feature>
<accession>A0A1V4ISA7</accession>
<evidence type="ECO:0000256" key="5">
    <source>
        <dbReference type="ARBA" id="ARBA00024867"/>
    </source>
</evidence>
<dbReference type="InterPro" id="IPR000792">
    <property type="entry name" value="Tscrpt_reg_LuxR_C"/>
</dbReference>
<dbReference type="Proteomes" id="UP000190080">
    <property type="component" value="Unassembled WGS sequence"/>
</dbReference>
<feature type="domain" description="HTH luxR-type" evidence="7">
    <location>
        <begin position="138"/>
        <end position="203"/>
    </location>
</feature>
<keyword evidence="10" id="KW-1185">Reference proteome</keyword>
<dbReference type="PRINTS" id="PR00038">
    <property type="entry name" value="HTHLUXR"/>
</dbReference>
<proteinExistence type="predicted"/>
<dbReference type="SMART" id="SM00421">
    <property type="entry name" value="HTH_LUXR"/>
    <property type="match status" value="1"/>
</dbReference>
<dbReference type="InterPro" id="IPR001789">
    <property type="entry name" value="Sig_transdc_resp-reg_receiver"/>
</dbReference>
<dbReference type="EMBL" id="MZGV01000013">
    <property type="protein sequence ID" value="OPJ62695.1"/>
    <property type="molecule type" value="Genomic_DNA"/>
</dbReference>
<keyword evidence="3" id="KW-0238">DNA-binding</keyword>
<dbReference type="GO" id="GO:0000160">
    <property type="term" value="P:phosphorelay signal transduction system"/>
    <property type="evidence" value="ECO:0007669"/>
    <property type="project" value="InterPro"/>
</dbReference>
<keyword evidence="4" id="KW-0804">Transcription</keyword>
<dbReference type="GO" id="GO:0006355">
    <property type="term" value="P:regulation of DNA-templated transcription"/>
    <property type="evidence" value="ECO:0007669"/>
    <property type="project" value="InterPro"/>
</dbReference>
<dbReference type="InterPro" id="IPR016032">
    <property type="entry name" value="Sig_transdc_resp-reg_C-effctor"/>
</dbReference>
<dbReference type="Pfam" id="PF00196">
    <property type="entry name" value="GerE"/>
    <property type="match status" value="1"/>
</dbReference>
<dbReference type="PROSITE" id="PS00622">
    <property type="entry name" value="HTH_LUXR_1"/>
    <property type="match status" value="1"/>
</dbReference>
<dbReference type="GO" id="GO:0003677">
    <property type="term" value="F:DNA binding"/>
    <property type="evidence" value="ECO:0007669"/>
    <property type="project" value="UniProtKB-KW"/>
</dbReference>
<dbReference type="RefSeq" id="WP_079423024.1">
    <property type="nucleotide sequence ID" value="NZ_MZGV01000013.1"/>
</dbReference>